<evidence type="ECO:0000259" key="6">
    <source>
        <dbReference type="Pfam" id="PF02803"/>
    </source>
</evidence>
<dbReference type="SUPFAM" id="SSF53901">
    <property type="entry name" value="Thiolase-like"/>
    <property type="match status" value="2"/>
</dbReference>
<keyword evidence="2 4" id="KW-0808">Transferase</keyword>
<dbReference type="Proteomes" id="UP001494902">
    <property type="component" value="Unassembled WGS sequence"/>
</dbReference>
<evidence type="ECO:0000256" key="3">
    <source>
        <dbReference type="ARBA" id="ARBA00023315"/>
    </source>
</evidence>
<evidence type="ECO:0000313" key="7">
    <source>
        <dbReference type="EMBL" id="MEQ3549530.1"/>
    </source>
</evidence>
<dbReference type="Pfam" id="PF02803">
    <property type="entry name" value="Thiolase_C"/>
    <property type="match status" value="1"/>
</dbReference>
<gene>
    <name evidence="7" type="ORF">WIS52_03515</name>
</gene>
<dbReference type="InterPro" id="IPR020616">
    <property type="entry name" value="Thiolase_N"/>
</dbReference>
<dbReference type="EC" id="2.3.1.-" evidence="7"/>
<evidence type="ECO:0000313" key="8">
    <source>
        <dbReference type="Proteomes" id="UP001494902"/>
    </source>
</evidence>
<dbReference type="InterPro" id="IPR020613">
    <property type="entry name" value="Thiolase_CS"/>
</dbReference>
<protein>
    <submittedName>
        <fullName evidence="7">Thiolase family protein</fullName>
        <ecNumber evidence="7">2.3.1.-</ecNumber>
    </submittedName>
</protein>
<dbReference type="NCBIfam" id="TIGR01930">
    <property type="entry name" value="AcCoA-C-Actrans"/>
    <property type="match status" value="1"/>
</dbReference>
<dbReference type="Gene3D" id="3.40.47.10">
    <property type="match status" value="2"/>
</dbReference>
<dbReference type="GO" id="GO:0016746">
    <property type="term" value="F:acyltransferase activity"/>
    <property type="evidence" value="ECO:0007669"/>
    <property type="project" value="UniProtKB-KW"/>
</dbReference>
<reference evidence="7 8" key="1">
    <citation type="submission" date="2024-03" db="EMBL/GenBank/DDBJ databases">
        <title>Draft genome sequence of Pseudonocardia nematodicida JCM 31783.</title>
        <authorList>
            <person name="Butdee W."/>
            <person name="Duangmal K."/>
        </authorList>
    </citation>
    <scope>NUCLEOTIDE SEQUENCE [LARGE SCALE GENOMIC DNA]</scope>
    <source>
        <strain evidence="7 8">JCM 31783</strain>
    </source>
</reference>
<name>A0ABV1K506_9PSEU</name>
<feature type="domain" description="Thiolase N-terminal" evidence="5">
    <location>
        <begin position="5"/>
        <end position="262"/>
    </location>
</feature>
<dbReference type="PIRSF" id="PIRSF000429">
    <property type="entry name" value="Ac-CoA_Ac_transf"/>
    <property type="match status" value="1"/>
</dbReference>
<keyword evidence="3 4" id="KW-0012">Acyltransferase</keyword>
<dbReference type="PANTHER" id="PTHR43365">
    <property type="entry name" value="BLR7806 PROTEIN"/>
    <property type="match status" value="1"/>
</dbReference>
<evidence type="ECO:0000256" key="2">
    <source>
        <dbReference type="ARBA" id="ARBA00022679"/>
    </source>
</evidence>
<dbReference type="CDD" id="cd00751">
    <property type="entry name" value="thiolase"/>
    <property type="match status" value="1"/>
</dbReference>
<dbReference type="InterPro" id="IPR020617">
    <property type="entry name" value="Thiolase_C"/>
</dbReference>
<dbReference type="PANTHER" id="PTHR43365:SF1">
    <property type="entry name" value="ACETYL-COA C-ACYLTRANSFERASE"/>
    <property type="match status" value="1"/>
</dbReference>
<sequence>MGRAVIVDAVRSAVGRGKAGGALAGIHPVDLLAQVLRGLVDRTGIDPGTVEDVIVGCVGGNGEQSATPGRQAVLSAGFPVHVPSVTVERKCGSGQQAVDFAVQAVAAGVQDVVIAAGVESMSRVPMGSARGDADPHGPGVRARFPDLVGQGVAAELVAARWKLDRAELDAYSARSHARAAHARDAGLFDAEIVPVTTPAGDAVTADETIRPGTTVEKLAGLSPAFATGRHAERMPGHEWVVTAGNSSQISDGAAAVLVMSEERAAALGLRPRARVVASAVVGDDPTLMLTGPIPATRAVLDRAGLGIADMAAVEVNEAFAPVPIAWQREIGGTDDQLNPLGGAIALGHPLGASGVRLMTTLLGHLDRTGGRYGLQTMCEAGGMANATVLERLG</sequence>
<dbReference type="PROSITE" id="PS00737">
    <property type="entry name" value="THIOLASE_2"/>
    <property type="match status" value="1"/>
</dbReference>
<feature type="domain" description="Thiolase C-terminal" evidence="6">
    <location>
        <begin position="270"/>
        <end position="391"/>
    </location>
</feature>
<dbReference type="EMBL" id="JBEDNQ010000001">
    <property type="protein sequence ID" value="MEQ3549530.1"/>
    <property type="molecule type" value="Genomic_DNA"/>
</dbReference>
<evidence type="ECO:0000256" key="1">
    <source>
        <dbReference type="ARBA" id="ARBA00010982"/>
    </source>
</evidence>
<keyword evidence="8" id="KW-1185">Reference proteome</keyword>
<evidence type="ECO:0000259" key="5">
    <source>
        <dbReference type="Pfam" id="PF00108"/>
    </source>
</evidence>
<dbReference type="Pfam" id="PF00108">
    <property type="entry name" value="Thiolase_N"/>
    <property type="match status" value="1"/>
</dbReference>
<accession>A0ABV1K506</accession>
<evidence type="ECO:0000256" key="4">
    <source>
        <dbReference type="RuleBase" id="RU003557"/>
    </source>
</evidence>
<proteinExistence type="inferred from homology"/>
<comment type="caution">
    <text evidence="7">The sequence shown here is derived from an EMBL/GenBank/DDBJ whole genome shotgun (WGS) entry which is preliminary data.</text>
</comment>
<dbReference type="InterPro" id="IPR002155">
    <property type="entry name" value="Thiolase"/>
</dbReference>
<dbReference type="InterPro" id="IPR016039">
    <property type="entry name" value="Thiolase-like"/>
</dbReference>
<dbReference type="RefSeq" id="WP_349296603.1">
    <property type="nucleotide sequence ID" value="NZ_JBEDNQ010000001.1"/>
</dbReference>
<comment type="similarity">
    <text evidence="1 4">Belongs to the thiolase-like superfamily. Thiolase family.</text>
</comment>
<organism evidence="7 8">
    <name type="scientific">Pseudonocardia nematodicida</name>
    <dbReference type="NCBI Taxonomy" id="1206997"/>
    <lineage>
        <taxon>Bacteria</taxon>
        <taxon>Bacillati</taxon>
        <taxon>Actinomycetota</taxon>
        <taxon>Actinomycetes</taxon>
        <taxon>Pseudonocardiales</taxon>
        <taxon>Pseudonocardiaceae</taxon>
        <taxon>Pseudonocardia</taxon>
    </lineage>
</organism>